<gene>
    <name evidence="3" type="primary">AlNc14C410G11453</name>
    <name evidence="3" type="ORF">ALNC14_129040</name>
</gene>
<evidence type="ECO:0000313" key="3">
    <source>
        <dbReference type="EMBL" id="CCA26760.1"/>
    </source>
</evidence>
<reference evidence="3" key="2">
    <citation type="submission" date="2011-02" db="EMBL/GenBank/DDBJ databases">
        <authorList>
            <person name="MacLean D."/>
        </authorList>
    </citation>
    <scope>NUCLEOTIDE SEQUENCE</scope>
</reference>
<dbReference type="PROSITE" id="PS51253">
    <property type="entry name" value="HTH_CENPB"/>
    <property type="match status" value="1"/>
</dbReference>
<dbReference type="SUPFAM" id="SSF46689">
    <property type="entry name" value="Homeodomain-like"/>
    <property type="match status" value="1"/>
</dbReference>
<evidence type="ECO:0000259" key="2">
    <source>
        <dbReference type="PROSITE" id="PS51253"/>
    </source>
</evidence>
<dbReference type="EMBL" id="FR824453">
    <property type="protein sequence ID" value="CCA26760.1"/>
    <property type="molecule type" value="Genomic_DNA"/>
</dbReference>
<dbReference type="Pfam" id="PF03221">
    <property type="entry name" value="HTH_Tnp_Tc5"/>
    <property type="match status" value="1"/>
</dbReference>
<reference evidence="3" key="1">
    <citation type="journal article" date="2011" name="PLoS Biol.">
        <title>Gene gain and loss during evolution of obligate parasitism in the white rust pathogen of Arabidopsis thaliana.</title>
        <authorList>
            <person name="Kemen E."/>
            <person name="Gardiner A."/>
            <person name="Schultz-Larsen T."/>
            <person name="Kemen A.C."/>
            <person name="Balmuth A.L."/>
            <person name="Robert-Seilaniantz A."/>
            <person name="Bailey K."/>
            <person name="Holub E."/>
            <person name="Studholme D.J."/>
            <person name="Maclean D."/>
            <person name="Jones J.D."/>
        </authorList>
    </citation>
    <scope>NUCLEOTIDE SEQUENCE</scope>
</reference>
<evidence type="ECO:0000256" key="1">
    <source>
        <dbReference type="ARBA" id="ARBA00023125"/>
    </source>
</evidence>
<dbReference type="AlphaFoldDB" id="F0WZ45"/>
<dbReference type="InterPro" id="IPR050863">
    <property type="entry name" value="CenT-Element_Derived"/>
</dbReference>
<name>F0WZ45_9STRA</name>
<dbReference type="PANTHER" id="PTHR19303">
    <property type="entry name" value="TRANSPOSON"/>
    <property type="match status" value="1"/>
</dbReference>
<dbReference type="PANTHER" id="PTHR19303:SF73">
    <property type="entry name" value="PROTEIN PDC2"/>
    <property type="match status" value="1"/>
</dbReference>
<dbReference type="InterPro" id="IPR006600">
    <property type="entry name" value="HTH_CenpB_DNA-bd_dom"/>
</dbReference>
<dbReference type="Gene3D" id="1.10.10.60">
    <property type="entry name" value="Homeodomain-like"/>
    <property type="match status" value="1"/>
</dbReference>
<dbReference type="InterPro" id="IPR004875">
    <property type="entry name" value="DDE_SF_endonuclease_dom"/>
</dbReference>
<feature type="domain" description="HTH CENPB-type" evidence="2">
    <location>
        <begin position="67"/>
        <end position="149"/>
    </location>
</feature>
<dbReference type="HOGENOM" id="CLU_018294_5_1_1"/>
<dbReference type="GO" id="GO:0005634">
    <property type="term" value="C:nucleus"/>
    <property type="evidence" value="ECO:0007669"/>
    <property type="project" value="TreeGrafter"/>
</dbReference>
<sequence length="276" mass="31369">MPTTKIRIRLTQSQKLELREHFAAQPEQTQRMVCMWAQEHFKLPRRLPISMLWDVLRSKDGEVLSTSRKTNQPVRFPQLEAELVRWIAQCERLKLPFVNGDTICAKAHNIRVELLLRSSPSVAQGLNGMKSSSGWIFKFQKRNCLSSKRVHGEASTVSETTVSTGRVLLKQVTRGYEGCNILNMDETAYSYCASPTSTITRNRISGRKQVKKLLTVAAACSADGSRKLPIFFVGRPRQPRCFESKVAEDLDLEYGNIPKGWMNTRLIQGWVSRLDA</sequence>
<organism evidence="3">
    <name type="scientific">Albugo laibachii Nc14</name>
    <dbReference type="NCBI Taxonomy" id="890382"/>
    <lineage>
        <taxon>Eukaryota</taxon>
        <taxon>Sar</taxon>
        <taxon>Stramenopiles</taxon>
        <taxon>Oomycota</taxon>
        <taxon>Peronosporomycetes</taxon>
        <taxon>Albuginales</taxon>
        <taxon>Albuginaceae</taxon>
        <taxon>Albugo</taxon>
    </lineage>
</organism>
<protein>
    <submittedName>
        <fullName evidence="3">DNA binding protein putative</fullName>
    </submittedName>
</protein>
<keyword evidence="1" id="KW-0238">DNA-binding</keyword>
<dbReference type="GO" id="GO:0003677">
    <property type="term" value="F:DNA binding"/>
    <property type="evidence" value="ECO:0007669"/>
    <property type="project" value="UniProtKB-KW"/>
</dbReference>
<dbReference type="Pfam" id="PF03184">
    <property type="entry name" value="DDE_1"/>
    <property type="match status" value="1"/>
</dbReference>
<proteinExistence type="predicted"/>
<accession>F0WZ45</accession>
<dbReference type="InterPro" id="IPR009057">
    <property type="entry name" value="Homeodomain-like_sf"/>
</dbReference>